<dbReference type="EMBL" id="CM010722">
    <property type="protein sequence ID" value="RZC73660.1"/>
    <property type="molecule type" value="Genomic_DNA"/>
</dbReference>
<proteinExistence type="predicted"/>
<sequence length="96" mass="11145">MVNSKVEPKHHVQEDLGFVHALFKDSKTIGEACQLESKWKNFSRKLPRKRITDEVEKGSEKRSLLLLQHRQIALSKVKSTLYCEHLEVDWKLSTTG</sequence>
<reference evidence="1 2" key="1">
    <citation type="journal article" date="2018" name="Science">
        <title>The opium poppy genome and morphinan production.</title>
        <authorList>
            <person name="Guo L."/>
            <person name="Winzer T."/>
            <person name="Yang X."/>
            <person name="Li Y."/>
            <person name="Ning Z."/>
            <person name="He Z."/>
            <person name="Teodor R."/>
            <person name="Lu Y."/>
            <person name="Bowser T.A."/>
            <person name="Graham I.A."/>
            <person name="Ye K."/>
        </authorList>
    </citation>
    <scope>NUCLEOTIDE SEQUENCE [LARGE SCALE GENOMIC DNA]</scope>
    <source>
        <strain evidence="2">cv. HN1</strain>
        <tissue evidence="1">Leaves</tissue>
    </source>
</reference>
<accession>A0A4Y7KMU2</accession>
<keyword evidence="2" id="KW-1185">Reference proteome</keyword>
<gene>
    <name evidence="1" type="ORF">C5167_049139</name>
</gene>
<protein>
    <submittedName>
        <fullName evidence="1">Uncharacterized protein</fullName>
    </submittedName>
</protein>
<dbReference type="AlphaFoldDB" id="A0A4Y7KMU2"/>
<evidence type="ECO:0000313" key="1">
    <source>
        <dbReference type="EMBL" id="RZC73660.1"/>
    </source>
</evidence>
<dbReference type="Proteomes" id="UP000316621">
    <property type="component" value="Chromosome 8"/>
</dbReference>
<dbReference type="Gramene" id="RZC73660">
    <property type="protein sequence ID" value="RZC73660"/>
    <property type="gene ID" value="C5167_049139"/>
</dbReference>
<name>A0A4Y7KMU2_PAPSO</name>
<organism evidence="1 2">
    <name type="scientific">Papaver somniferum</name>
    <name type="common">Opium poppy</name>
    <dbReference type="NCBI Taxonomy" id="3469"/>
    <lineage>
        <taxon>Eukaryota</taxon>
        <taxon>Viridiplantae</taxon>
        <taxon>Streptophyta</taxon>
        <taxon>Embryophyta</taxon>
        <taxon>Tracheophyta</taxon>
        <taxon>Spermatophyta</taxon>
        <taxon>Magnoliopsida</taxon>
        <taxon>Ranunculales</taxon>
        <taxon>Papaveraceae</taxon>
        <taxon>Papaveroideae</taxon>
        <taxon>Papaver</taxon>
    </lineage>
</organism>
<dbReference type="STRING" id="3469.A0A4Y7KMU2"/>
<evidence type="ECO:0000313" key="2">
    <source>
        <dbReference type="Proteomes" id="UP000316621"/>
    </source>
</evidence>